<proteinExistence type="predicted"/>
<dbReference type="EMBL" id="JBEDUW010000007">
    <property type="protein sequence ID" value="KAK9912528.1"/>
    <property type="molecule type" value="Genomic_DNA"/>
</dbReference>
<dbReference type="AlphaFoldDB" id="A0AAW1VYP2"/>
<keyword evidence="3" id="KW-1185">Reference proteome</keyword>
<protein>
    <submittedName>
        <fullName evidence="2">Uncharacterized protein</fullName>
    </submittedName>
</protein>
<feature type="region of interest" description="Disordered" evidence="1">
    <location>
        <begin position="1"/>
        <end position="20"/>
    </location>
</feature>
<dbReference type="Proteomes" id="UP001457282">
    <property type="component" value="Unassembled WGS sequence"/>
</dbReference>
<evidence type="ECO:0000313" key="3">
    <source>
        <dbReference type="Proteomes" id="UP001457282"/>
    </source>
</evidence>
<accession>A0AAW1VYP2</accession>
<evidence type="ECO:0000256" key="1">
    <source>
        <dbReference type="SAM" id="MobiDB-lite"/>
    </source>
</evidence>
<sequence length="105" mass="11899">MKAQIHEGRPKSTKHEERSKPIKLGDFQTLLCRSVHFGGSYLLSQPLDPAGFQDFKEERSVYTNTTSHLPTPSSPSPPQVHGFELLASKDSRVRRLRVRHAIHLV</sequence>
<reference evidence="2 3" key="1">
    <citation type="journal article" date="2023" name="G3 (Bethesda)">
        <title>A chromosome-length genome assembly and annotation of blackberry (Rubus argutus, cv. 'Hillquist').</title>
        <authorList>
            <person name="Bruna T."/>
            <person name="Aryal R."/>
            <person name="Dudchenko O."/>
            <person name="Sargent D.J."/>
            <person name="Mead D."/>
            <person name="Buti M."/>
            <person name="Cavallini A."/>
            <person name="Hytonen T."/>
            <person name="Andres J."/>
            <person name="Pham M."/>
            <person name="Weisz D."/>
            <person name="Mascagni F."/>
            <person name="Usai G."/>
            <person name="Natali L."/>
            <person name="Bassil N."/>
            <person name="Fernandez G.E."/>
            <person name="Lomsadze A."/>
            <person name="Armour M."/>
            <person name="Olukolu B."/>
            <person name="Poorten T."/>
            <person name="Britton C."/>
            <person name="Davik J."/>
            <person name="Ashrafi H."/>
            <person name="Aiden E.L."/>
            <person name="Borodovsky M."/>
            <person name="Worthington M."/>
        </authorList>
    </citation>
    <scope>NUCLEOTIDE SEQUENCE [LARGE SCALE GENOMIC DNA]</scope>
    <source>
        <strain evidence="2">PI 553951</strain>
    </source>
</reference>
<comment type="caution">
    <text evidence="2">The sequence shown here is derived from an EMBL/GenBank/DDBJ whole genome shotgun (WGS) entry which is preliminary data.</text>
</comment>
<evidence type="ECO:0000313" key="2">
    <source>
        <dbReference type="EMBL" id="KAK9912528.1"/>
    </source>
</evidence>
<name>A0AAW1VYP2_RUBAR</name>
<organism evidence="2 3">
    <name type="scientific">Rubus argutus</name>
    <name type="common">Southern blackberry</name>
    <dbReference type="NCBI Taxonomy" id="59490"/>
    <lineage>
        <taxon>Eukaryota</taxon>
        <taxon>Viridiplantae</taxon>
        <taxon>Streptophyta</taxon>
        <taxon>Embryophyta</taxon>
        <taxon>Tracheophyta</taxon>
        <taxon>Spermatophyta</taxon>
        <taxon>Magnoliopsida</taxon>
        <taxon>eudicotyledons</taxon>
        <taxon>Gunneridae</taxon>
        <taxon>Pentapetalae</taxon>
        <taxon>rosids</taxon>
        <taxon>fabids</taxon>
        <taxon>Rosales</taxon>
        <taxon>Rosaceae</taxon>
        <taxon>Rosoideae</taxon>
        <taxon>Rosoideae incertae sedis</taxon>
        <taxon>Rubus</taxon>
    </lineage>
</organism>
<gene>
    <name evidence="2" type="ORF">M0R45_036390</name>
</gene>